<organism evidence="4 5">
    <name type="scientific">Rubellimicrobium mesophilum DSM 19309</name>
    <dbReference type="NCBI Taxonomy" id="442562"/>
    <lineage>
        <taxon>Bacteria</taxon>
        <taxon>Pseudomonadati</taxon>
        <taxon>Pseudomonadota</taxon>
        <taxon>Alphaproteobacteria</taxon>
        <taxon>Rhodobacterales</taxon>
        <taxon>Roseobacteraceae</taxon>
        <taxon>Rubellimicrobium</taxon>
    </lineage>
</organism>
<dbReference type="InterPro" id="IPR009057">
    <property type="entry name" value="Homeodomain-like_sf"/>
</dbReference>
<dbReference type="Gene3D" id="1.10.357.10">
    <property type="entry name" value="Tetracycline Repressor, domain 2"/>
    <property type="match status" value="1"/>
</dbReference>
<dbReference type="STRING" id="442562.Rumeso_03206"/>
<protein>
    <submittedName>
        <fullName evidence="4">Transcriptional regulator, TetR family</fullName>
    </submittedName>
</protein>
<gene>
    <name evidence="4" type="ORF">Rumeso_03206</name>
</gene>
<dbReference type="Proteomes" id="UP000019666">
    <property type="component" value="Unassembled WGS sequence"/>
</dbReference>
<dbReference type="AlphaFoldDB" id="A0A017HN60"/>
<feature type="DNA-binding region" description="H-T-H motif" evidence="2">
    <location>
        <begin position="30"/>
        <end position="49"/>
    </location>
</feature>
<evidence type="ECO:0000313" key="5">
    <source>
        <dbReference type="Proteomes" id="UP000019666"/>
    </source>
</evidence>
<dbReference type="InterPro" id="IPR001647">
    <property type="entry name" value="HTH_TetR"/>
</dbReference>
<comment type="caution">
    <text evidence="4">The sequence shown here is derived from an EMBL/GenBank/DDBJ whole genome shotgun (WGS) entry which is preliminary data.</text>
</comment>
<name>A0A017HN60_9RHOB</name>
<evidence type="ECO:0000256" key="1">
    <source>
        <dbReference type="ARBA" id="ARBA00023125"/>
    </source>
</evidence>
<keyword evidence="1 2" id="KW-0238">DNA-binding</keyword>
<dbReference type="OrthoDB" id="3218408at2"/>
<evidence type="ECO:0000259" key="3">
    <source>
        <dbReference type="PROSITE" id="PS50977"/>
    </source>
</evidence>
<sequence>MNDTGARGSAELWLDAAYEALVEGGVDAVRILPLAQRLNLARTSFYWFFKDREELLAALADRWAAKNSAALIAATQAYAETESEAMLNVIAAVIDPAVFDSRFEFAVRSWALQSPAMMERLNAADRERLAALGAMMERWGHPLLESDVRAHAVYLTQIGYIALQVRETLAERMRRVPLYVNIFTGQPPEPRELARFHARFGYDPNDEEAA</sequence>
<dbReference type="PATRIC" id="fig|442562.3.peg.3152"/>
<keyword evidence="5" id="KW-1185">Reference proteome</keyword>
<dbReference type="GO" id="GO:0003677">
    <property type="term" value="F:DNA binding"/>
    <property type="evidence" value="ECO:0007669"/>
    <property type="project" value="UniProtKB-UniRule"/>
</dbReference>
<dbReference type="RefSeq" id="WP_037283534.1">
    <property type="nucleotide sequence ID" value="NZ_KK088622.1"/>
</dbReference>
<dbReference type="Pfam" id="PF00440">
    <property type="entry name" value="TetR_N"/>
    <property type="match status" value="1"/>
</dbReference>
<reference evidence="4 5" key="1">
    <citation type="submission" date="2013-02" db="EMBL/GenBank/DDBJ databases">
        <authorList>
            <person name="Fiebig A."/>
            <person name="Goeker M."/>
            <person name="Klenk H.-P.P."/>
        </authorList>
    </citation>
    <scope>NUCLEOTIDE SEQUENCE [LARGE SCALE GENOMIC DNA]</scope>
    <source>
        <strain evidence="4 5">DSM 19309</strain>
    </source>
</reference>
<dbReference type="EMBL" id="AOSK01000090">
    <property type="protein sequence ID" value="EYD75224.1"/>
    <property type="molecule type" value="Genomic_DNA"/>
</dbReference>
<evidence type="ECO:0000256" key="2">
    <source>
        <dbReference type="PROSITE-ProRule" id="PRU00335"/>
    </source>
</evidence>
<dbReference type="HOGENOM" id="CLU_095332_0_2_5"/>
<dbReference type="PROSITE" id="PS50977">
    <property type="entry name" value="HTH_TETR_2"/>
    <property type="match status" value="1"/>
</dbReference>
<dbReference type="SUPFAM" id="SSF46689">
    <property type="entry name" value="Homeodomain-like"/>
    <property type="match status" value="1"/>
</dbReference>
<proteinExistence type="predicted"/>
<accession>A0A017HN60</accession>
<feature type="domain" description="HTH tetR-type" evidence="3">
    <location>
        <begin position="7"/>
        <end position="67"/>
    </location>
</feature>
<evidence type="ECO:0000313" key="4">
    <source>
        <dbReference type="EMBL" id="EYD75224.1"/>
    </source>
</evidence>